<name>A0A8J6E4R9_9EUKA</name>
<sequence>MKQTNDKNTRYLCYKLSSLGYNRHEIMLRLGISGFEYDSITRRRRSNAHAIRTLQASRESYTNIYGIKIPGLDLEEITFTVEENVFVDRGHPMCRGRGMGRPASVRQRLPSHRPKHLRRPSKIRALFIQFVDLIL</sequence>
<gene>
    <name evidence="1" type="ORF">J8273_1201</name>
</gene>
<comment type="caution">
    <text evidence="1">The sequence shown here is derived from an EMBL/GenBank/DDBJ whole genome shotgun (WGS) entry which is preliminary data.</text>
</comment>
<accession>A0A8J6E4R9</accession>
<dbReference type="EMBL" id="JAHDYR010000003">
    <property type="protein sequence ID" value="KAG9397286.1"/>
    <property type="molecule type" value="Genomic_DNA"/>
</dbReference>
<organism evidence="1 2">
    <name type="scientific">Carpediemonas membranifera</name>
    <dbReference type="NCBI Taxonomy" id="201153"/>
    <lineage>
        <taxon>Eukaryota</taxon>
        <taxon>Metamonada</taxon>
        <taxon>Carpediemonas-like organisms</taxon>
        <taxon>Carpediemonas</taxon>
    </lineage>
</organism>
<evidence type="ECO:0000313" key="2">
    <source>
        <dbReference type="Proteomes" id="UP000717585"/>
    </source>
</evidence>
<dbReference type="Proteomes" id="UP000717585">
    <property type="component" value="Unassembled WGS sequence"/>
</dbReference>
<protein>
    <submittedName>
        <fullName evidence="1">Uncharacterized protein</fullName>
    </submittedName>
</protein>
<keyword evidence="2" id="KW-1185">Reference proteome</keyword>
<proteinExistence type="predicted"/>
<dbReference type="AlphaFoldDB" id="A0A8J6E4R9"/>
<reference evidence="1" key="1">
    <citation type="submission" date="2021-05" db="EMBL/GenBank/DDBJ databases">
        <title>A free-living protist that lacks canonical eukaryotic 1 DNA replication and segregation systems.</title>
        <authorList>
            <person name="Salas-Leiva D.E."/>
            <person name="Tromer E.C."/>
            <person name="Curtis B.A."/>
            <person name="Jerlstrom-Hultqvist J."/>
            <person name="Kolisko M."/>
            <person name="Yi Z."/>
            <person name="Salas-Leiva J.S."/>
            <person name="Gallot-Lavallee L."/>
            <person name="Kops G.J.P.L."/>
            <person name="Archibald J.M."/>
            <person name="Simpson A.G.B."/>
            <person name="Roger A.J."/>
        </authorList>
    </citation>
    <scope>NUCLEOTIDE SEQUENCE</scope>
    <source>
        <strain evidence="1">BICM</strain>
    </source>
</reference>
<evidence type="ECO:0000313" key="1">
    <source>
        <dbReference type="EMBL" id="KAG9397286.1"/>
    </source>
</evidence>